<protein>
    <submittedName>
        <fullName evidence="7">RNA polymerase sigma factor</fullName>
    </submittedName>
</protein>
<sequence length="182" mass="21330">MEKALIQKAKDGDKKSIELLYKQFYGFAMSVALRYSNSRDEACEIVNDSFMKAFDRIKQYQTENSFKGWFRRIIVNTSIDYYRKNSRYASIMDIDKAESESYSPDIIEQLTFEDILGLIRSLPEILRIVFNLYEIEGYDHNEIGEKLGIPASTSRTYLARSKKKLREKVLEINHIRDEGAIR</sequence>
<dbReference type="EMBL" id="JAKEVZ010000001">
    <property type="protein sequence ID" value="MCF1749918.1"/>
    <property type="molecule type" value="Genomic_DNA"/>
</dbReference>
<dbReference type="InterPro" id="IPR013325">
    <property type="entry name" value="RNA_pol_sigma_r2"/>
</dbReference>
<dbReference type="Proteomes" id="UP001201449">
    <property type="component" value="Unassembled WGS sequence"/>
</dbReference>
<feature type="domain" description="RNA polymerase sigma-70 region 2" evidence="5">
    <location>
        <begin position="20"/>
        <end position="87"/>
    </location>
</feature>
<evidence type="ECO:0000259" key="5">
    <source>
        <dbReference type="Pfam" id="PF04542"/>
    </source>
</evidence>
<dbReference type="PANTHER" id="PTHR43133">
    <property type="entry name" value="RNA POLYMERASE ECF-TYPE SIGMA FACTO"/>
    <property type="match status" value="1"/>
</dbReference>
<keyword evidence="2" id="KW-0805">Transcription regulation</keyword>
<dbReference type="InterPro" id="IPR039425">
    <property type="entry name" value="RNA_pol_sigma-70-like"/>
</dbReference>
<reference evidence="7 8" key="1">
    <citation type="submission" date="2022-01" db="EMBL/GenBank/DDBJ databases">
        <title>Mariniradius saccharolyticus sp. nov., isolated from sediment of a river.</title>
        <authorList>
            <person name="Liu H."/>
        </authorList>
    </citation>
    <scope>NUCLEOTIDE SEQUENCE [LARGE SCALE GENOMIC DNA]</scope>
    <source>
        <strain evidence="7 8">RY-2</strain>
    </source>
</reference>
<keyword evidence="8" id="KW-1185">Reference proteome</keyword>
<dbReference type="Pfam" id="PF04542">
    <property type="entry name" value="Sigma70_r2"/>
    <property type="match status" value="1"/>
</dbReference>
<evidence type="ECO:0000256" key="3">
    <source>
        <dbReference type="ARBA" id="ARBA00023082"/>
    </source>
</evidence>
<evidence type="ECO:0000256" key="4">
    <source>
        <dbReference type="ARBA" id="ARBA00023163"/>
    </source>
</evidence>
<comment type="caution">
    <text evidence="7">The sequence shown here is derived from an EMBL/GenBank/DDBJ whole genome shotgun (WGS) entry which is preliminary data.</text>
</comment>
<dbReference type="Pfam" id="PF08281">
    <property type="entry name" value="Sigma70_r4_2"/>
    <property type="match status" value="1"/>
</dbReference>
<feature type="domain" description="RNA polymerase sigma factor 70 region 4 type 2" evidence="6">
    <location>
        <begin position="113"/>
        <end position="165"/>
    </location>
</feature>
<keyword evidence="3" id="KW-0731">Sigma factor</keyword>
<dbReference type="InterPro" id="IPR014284">
    <property type="entry name" value="RNA_pol_sigma-70_dom"/>
</dbReference>
<dbReference type="InterPro" id="IPR013249">
    <property type="entry name" value="RNA_pol_sigma70_r4_t2"/>
</dbReference>
<dbReference type="RefSeq" id="WP_234860120.1">
    <property type="nucleotide sequence ID" value="NZ_JAKEVZ010000001.1"/>
</dbReference>
<accession>A0ABS9BSK0</accession>
<evidence type="ECO:0000259" key="6">
    <source>
        <dbReference type="Pfam" id="PF08281"/>
    </source>
</evidence>
<proteinExistence type="inferred from homology"/>
<comment type="similarity">
    <text evidence="1">Belongs to the sigma-70 factor family. ECF subfamily.</text>
</comment>
<keyword evidence="4" id="KW-0804">Transcription</keyword>
<evidence type="ECO:0000256" key="2">
    <source>
        <dbReference type="ARBA" id="ARBA00023015"/>
    </source>
</evidence>
<dbReference type="SUPFAM" id="SSF88946">
    <property type="entry name" value="Sigma2 domain of RNA polymerase sigma factors"/>
    <property type="match status" value="1"/>
</dbReference>
<dbReference type="Gene3D" id="1.10.10.10">
    <property type="entry name" value="Winged helix-like DNA-binding domain superfamily/Winged helix DNA-binding domain"/>
    <property type="match status" value="1"/>
</dbReference>
<dbReference type="Gene3D" id="1.10.1740.10">
    <property type="match status" value="1"/>
</dbReference>
<evidence type="ECO:0000313" key="7">
    <source>
        <dbReference type="EMBL" id="MCF1749918.1"/>
    </source>
</evidence>
<evidence type="ECO:0000256" key="1">
    <source>
        <dbReference type="ARBA" id="ARBA00010641"/>
    </source>
</evidence>
<name>A0ABS9BSK0_9BACT</name>
<organism evidence="7 8">
    <name type="scientific">Mariniradius sediminis</name>
    <dbReference type="NCBI Taxonomy" id="2909237"/>
    <lineage>
        <taxon>Bacteria</taxon>
        <taxon>Pseudomonadati</taxon>
        <taxon>Bacteroidota</taxon>
        <taxon>Cytophagia</taxon>
        <taxon>Cytophagales</taxon>
        <taxon>Cyclobacteriaceae</taxon>
        <taxon>Mariniradius</taxon>
    </lineage>
</organism>
<dbReference type="PANTHER" id="PTHR43133:SF46">
    <property type="entry name" value="RNA POLYMERASE SIGMA-70 FACTOR ECF SUBFAMILY"/>
    <property type="match status" value="1"/>
</dbReference>
<dbReference type="InterPro" id="IPR013324">
    <property type="entry name" value="RNA_pol_sigma_r3/r4-like"/>
</dbReference>
<dbReference type="InterPro" id="IPR007627">
    <property type="entry name" value="RNA_pol_sigma70_r2"/>
</dbReference>
<gene>
    <name evidence="7" type="ORF">L0U89_02445</name>
</gene>
<dbReference type="NCBIfam" id="TIGR02937">
    <property type="entry name" value="sigma70-ECF"/>
    <property type="match status" value="1"/>
</dbReference>
<dbReference type="InterPro" id="IPR036388">
    <property type="entry name" value="WH-like_DNA-bd_sf"/>
</dbReference>
<dbReference type="CDD" id="cd06171">
    <property type="entry name" value="Sigma70_r4"/>
    <property type="match status" value="1"/>
</dbReference>
<evidence type="ECO:0000313" key="8">
    <source>
        <dbReference type="Proteomes" id="UP001201449"/>
    </source>
</evidence>
<dbReference type="SUPFAM" id="SSF88659">
    <property type="entry name" value="Sigma3 and sigma4 domains of RNA polymerase sigma factors"/>
    <property type="match status" value="1"/>
</dbReference>